<dbReference type="AlphaFoldDB" id="A0A2T3HJV6"/>
<sequence>MNESPPATAYLKVLAKGTGENLLTNGSIKESDIVVVEKTTNTAHKNWKVVKSGVVGSSYYGTIQLMLFDTKEGQHDYLIQLSNLQRTTIQYTVTRRETGSPCKPVAFPISNIKLTDHPFSYMTEQGKELLNFLIIEL</sequence>
<reference evidence="1 2" key="1">
    <citation type="submission" date="2018-03" db="EMBL/GenBank/DDBJ databases">
        <authorList>
            <person name="Keele B.F."/>
        </authorList>
    </citation>
    <scope>NUCLEOTIDE SEQUENCE [LARGE SCALE GENOMIC DNA]</scope>
    <source>
        <strain evidence="1 2">YL28-9</strain>
    </source>
</reference>
<gene>
    <name evidence="1" type="ORF">C7T94_08395</name>
</gene>
<evidence type="ECO:0000313" key="1">
    <source>
        <dbReference type="EMBL" id="PST82671.1"/>
    </source>
</evidence>
<keyword evidence="2" id="KW-1185">Reference proteome</keyword>
<organism evidence="1 2">
    <name type="scientific">Pedobacter yulinensis</name>
    <dbReference type="NCBI Taxonomy" id="2126353"/>
    <lineage>
        <taxon>Bacteria</taxon>
        <taxon>Pseudomonadati</taxon>
        <taxon>Bacteroidota</taxon>
        <taxon>Sphingobacteriia</taxon>
        <taxon>Sphingobacteriales</taxon>
        <taxon>Sphingobacteriaceae</taxon>
        <taxon>Pedobacter</taxon>
    </lineage>
</organism>
<accession>A0A2T3HJV6</accession>
<comment type="caution">
    <text evidence="1">The sequence shown here is derived from an EMBL/GenBank/DDBJ whole genome shotgun (WGS) entry which is preliminary data.</text>
</comment>
<dbReference type="EMBL" id="PYLS01000005">
    <property type="protein sequence ID" value="PST82671.1"/>
    <property type="molecule type" value="Genomic_DNA"/>
</dbReference>
<name>A0A2T3HJV6_9SPHI</name>
<protein>
    <submittedName>
        <fullName evidence="1">Uncharacterized protein</fullName>
    </submittedName>
</protein>
<evidence type="ECO:0000313" key="2">
    <source>
        <dbReference type="Proteomes" id="UP000240912"/>
    </source>
</evidence>
<proteinExistence type="predicted"/>
<dbReference type="Proteomes" id="UP000240912">
    <property type="component" value="Unassembled WGS sequence"/>
</dbReference>